<feature type="transmembrane region" description="Helical" evidence="9">
    <location>
        <begin position="80"/>
        <end position="97"/>
    </location>
</feature>
<dbReference type="Gene3D" id="1.20.1070.10">
    <property type="entry name" value="Rhodopsin 7-helix transmembrane proteins"/>
    <property type="match status" value="1"/>
</dbReference>
<evidence type="ECO:0000313" key="11">
    <source>
        <dbReference type="EMBL" id="KAK2557379.1"/>
    </source>
</evidence>
<reference evidence="11" key="1">
    <citation type="journal article" date="2023" name="G3 (Bethesda)">
        <title>Whole genome assembly and annotation of the endangered Caribbean coral Acropora cervicornis.</title>
        <authorList>
            <person name="Selwyn J.D."/>
            <person name="Vollmer S.V."/>
        </authorList>
    </citation>
    <scope>NUCLEOTIDE SEQUENCE</scope>
    <source>
        <strain evidence="11">K2</strain>
    </source>
</reference>
<dbReference type="PRINTS" id="PR00237">
    <property type="entry name" value="GPCRRHODOPSN"/>
</dbReference>
<evidence type="ECO:0000256" key="4">
    <source>
        <dbReference type="ARBA" id="ARBA00023040"/>
    </source>
</evidence>
<dbReference type="GO" id="GO:0016020">
    <property type="term" value="C:membrane"/>
    <property type="evidence" value="ECO:0007669"/>
    <property type="project" value="UniProtKB-SubCell"/>
</dbReference>
<feature type="transmembrane region" description="Helical" evidence="9">
    <location>
        <begin position="128"/>
        <end position="155"/>
    </location>
</feature>
<evidence type="ECO:0000256" key="6">
    <source>
        <dbReference type="ARBA" id="ARBA00023170"/>
    </source>
</evidence>
<dbReference type="CDD" id="cd00637">
    <property type="entry name" value="7tm_classA_rhodopsin-like"/>
    <property type="match status" value="1"/>
</dbReference>
<dbReference type="SUPFAM" id="SSF81321">
    <property type="entry name" value="Family A G protein-coupled receptor-like"/>
    <property type="match status" value="1"/>
</dbReference>
<keyword evidence="7 8" id="KW-0807">Transducer</keyword>
<feature type="domain" description="G-protein coupled receptors family 1 profile" evidence="10">
    <location>
        <begin position="1"/>
        <end position="241"/>
    </location>
</feature>
<sequence length="290" mass="32880">MAVSDLTFTVAHIPFAMKSEVTSSFALIAGRTIGLVLCRLEFFLQHVPLTVSVQSLIWIAVDRFMAVVFPMKMNFISSRVRIIGAASTWIVAIAANSKDLFAVKLVDYTGVIWCIEGKDELLYKVWTWINIVGLVFFPLIIMTILYSAVGATLYRRRKVQISLGRVNQMNKRSQQAIKMSICIMVAFYLCNICPAAILILKVSGKLDDFNLNPVFCSLHNFIWFCFFLGLFSSTITNPLICLTFVESYRRGLKQIFACLKCRNMERGNTDMLERGDNEIALRSVRIIPEK</sequence>
<evidence type="ECO:0000256" key="7">
    <source>
        <dbReference type="ARBA" id="ARBA00023224"/>
    </source>
</evidence>
<dbReference type="AlphaFoldDB" id="A0AAD9QA03"/>
<keyword evidence="4 8" id="KW-0297">G-protein coupled receptor</keyword>
<gene>
    <name evidence="11" type="ORF">P5673_020493</name>
</gene>
<evidence type="ECO:0000313" key="12">
    <source>
        <dbReference type="Proteomes" id="UP001249851"/>
    </source>
</evidence>
<evidence type="ECO:0000256" key="8">
    <source>
        <dbReference type="RuleBase" id="RU000688"/>
    </source>
</evidence>
<proteinExistence type="inferred from homology"/>
<dbReference type="InterPro" id="IPR017452">
    <property type="entry name" value="GPCR_Rhodpsn_7TM"/>
</dbReference>
<dbReference type="PROSITE" id="PS00237">
    <property type="entry name" value="G_PROTEIN_RECEP_F1_1"/>
    <property type="match status" value="1"/>
</dbReference>
<comment type="similarity">
    <text evidence="8">Belongs to the G-protein coupled receptor 1 family.</text>
</comment>
<feature type="transmembrane region" description="Helical" evidence="9">
    <location>
        <begin position="220"/>
        <end position="245"/>
    </location>
</feature>
<dbReference type="PANTHER" id="PTHR24243">
    <property type="entry name" value="G-PROTEIN COUPLED RECEPTOR"/>
    <property type="match status" value="1"/>
</dbReference>
<keyword evidence="12" id="KW-1185">Reference proteome</keyword>
<dbReference type="PROSITE" id="PS50262">
    <property type="entry name" value="G_PROTEIN_RECEP_F1_2"/>
    <property type="match status" value="1"/>
</dbReference>
<name>A0AAD9QA03_ACRCE</name>
<dbReference type="Pfam" id="PF00001">
    <property type="entry name" value="7tm_1"/>
    <property type="match status" value="1"/>
</dbReference>
<organism evidence="11 12">
    <name type="scientific">Acropora cervicornis</name>
    <name type="common">Staghorn coral</name>
    <dbReference type="NCBI Taxonomy" id="6130"/>
    <lineage>
        <taxon>Eukaryota</taxon>
        <taxon>Metazoa</taxon>
        <taxon>Cnidaria</taxon>
        <taxon>Anthozoa</taxon>
        <taxon>Hexacorallia</taxon>
        <taxon>Scleractinia</taxon>
        <taxon>Astrocoeniina</taxon>
        <taxon>Acroporidae</taxon>
        <taxon>Acropora</taxon>
    </lineage>
</organism>
<dbReference type="PANTHER" id="PTHR24243:SF208">
    <property type="entry name" value="PYROKININ-1 RECEPTOR"/>
    <property type="match status" value="1"/>
</dbReference>
<keyword evidence="5 9" id="KW-0472">Membrane</keyword>
<dbReference type="EMBL" id="JARQWQ010000050">
    <property type="protein sequence ID" value="KAK2557379.1"/>
    <property type="molecule type" value="Genomic_DNA"/>
</dbReference>
<keyword evidence="3 9" id="KW-1133">Transmembrane helix</keyword>
<comment type="subcellular location">
    <subcellularLocation>
        <location evidence="1">Membrane</location>
        <topology evidence="1">Multi-pass membrane protein</topology>
    </subcellularLocation>
</comment>
<feature type="transmembrane region" description="Helical" evidence="9">
    <location>
        <begin position="176"/>
        <end position="200"/>
    </location>
</feature>
<dbReference type="Proteomes" id="UP001249851">
    <property type="component" value="Unassembled WGS sequence"/>
</dbReference>
<dbReference type="InterPro" id="IPR000276">
    <property type="entry name" value="GPCR_Rhodpsn"/>
</dbReference>
<evidence type="ECO:0000256" key="5">
    <source>
        <dbReference type="ARBA" id="ARBA00023136"/>
    </source>
</evidence>
<keyword evidence="6 8" id="KW-0675">Receptor</keyword>
<keyword evidence="2 8" id="KW-0812">Transmembrane</keyword>
<reference evidence="11" key="2">
    <citation type="journal article" date="2023" name="Science">
        <title>Genomic signatures of disease resistance in endangered staghorn corals.</title>
        <authorList>
            <person name="Vollmer S.V."/>
            <person name="Selwyn J.D."/>
            <person name="Despard B.A."/>
            <person name="Roesel C.L."/>
        </authorList>
    </citation>
    <scope>NUCLEOTIDE SEQUENCE</scope>
    <source>
        <strain evidence="11">K2</strain>
    </source>
</reference>
<comment type="caution">
    <text evidence="11">The sequence shown here is derived from an EMBL/GenBank/DDBJ whole genome shotgun (WGS) entry which is preliminary data.</text>
</comment>
<protein>
    <submittedName>
        <fullName evidence="11">Neuropeptide FF receptor 2</fullName>
    </submittedName>
</protein>
<evidence type="ECO:0000256" key="3">
    <source>
        <dbReference type="ARBA" id="ARBA00022989"/>
    </source>
</evidence>
<evidence type="ECO:0000256" key="2">
    <source>
        <dbReference type="ARBA" id="ARBA00022692"/>
    </source>
</evidence>
<accession>A0AAD9QA03</accession>
<dbReference type="GO" id="GO:0004930">
    <property type="term" value="F:G protein-coupled receptor activity"/>
    <property type="evidence" value="ECO:0007669"/>
    <property type="project" value="UniProtKB-KW"/>
</dbReference>
<evidence type="ECO:0000256" key="9">
    <source>
        <dbReference type="SAM" id="Phobius"/>
    </source>
</evidence>
<evidence type="ECO:0000256" key="1">
    <source>
        <dbReference type="ARBA" id="ARBA00004141"/>
    </source>
</evidence>
<evidence type="ECO:0000259" key="10">
    <source>
        <dbReference type="PROSITE" id="PS50262"/>
    </source>
</evidence>